<evidence type="ECO:0000256" key="1">
    <source>
        <dbReference type="SAM" id="Phobius"/>
    </source>
</evidence>
<reference evidence="2 3" key="1">
    <citation type="journal article" date="2003" name="J. Bacteriol.">
        <title>Complete genome sequence of the ammonia-oxidizing bacterium and obligate chemolithoautotroph Nitrosomonas europaea.</title>
        <authorList>
            <person name="Chain P."/>
            <person name="Lamerdin J."/>
            <person name="Larimer F."/>
            <person name="Regala W."/>
            <person name="Land M."/>
            <person name="Hauser L."/>
            <person name="Hooper A."/>
            <person name="Klotz M."/>
            <person name="Norton J."/>
            <person name="Sayavedra-Soto L."/>
            <person name="Arciero D."/>
            <person name="Hommes N."/>
            <person name="Whittaker M."/>
            <person name="Arp D."/>
        </authorList>
    </citation>
    <scope>NUCLEOTIDE SEQUENCE [LARGE SCALE GENOMIC DNA]</scope>
    <source>
        <strain evidence="3">ATCC 19718 / CIP 103999 / KCTC 2705 / NBRC 14298</strain>
    </source>
</reference>
<dbReference type="HOGENOM" id="CLU_140997_0_0_4"/>
<dbReference type="STRING" id="228410.NE1550"/>
<proteinExistence type="predicted"/>
<keyword evidence="3" id="KW-1185">Reference proteome</keyword>
<evidence type="ECO:0000313" key="2">
    <source>
        <dbReference type="EMBL" id="CAD85461.1"/>
    </source>
</evidence>
<gene>
    <name evidence="2" type="ordered locus">NE1550</name>
</gene>
<sequence length="158" mass="18047">MLALFKGDYATNEPDYRTSSVVYITLGFSMFRPPRCYRKNFIVPLYRLKKATPPVIWVVMFLLCCFMLPFGIAIKIMHPGFFATLRAGLEIAAENQLYGAVFVTTFLVLGSFLMFIVNGAFVSLRVAAGYEVRRNGTILKWLINKVRRAYKILNKPND</sequence>
<dbReference type="Proteomes" id="UP000001416">
    <property type="component" value="Chromosome"/>
</dbReference>
<name>Q82UE0_NITEU</name>
<dbReference type="AlphaFoldDB" id="Q82UE0"/>
<evidence type="ECO:0008006" key="4">
    <source>
        <dbReference type="Google" id="ProtNLM"/>
    </source>
</evidence>
<protein>
    <recommendedName>
        <fullName evidence="4">Transmembrane protein</fullName>
    </recommendedName>
</protein>
<feature type="transmembrane region" description="Helical" evidence="1">
    <location>
        <begin position="97"/>
        <end position="124"/>
    </location>
</feature>
<organism evidence="2 3">
    <name type="scientific">Nitrosomonas europaea (strain ATCC 19718 / CIP 103999 / KCTC 2705 / NBRC 14298)</name>
    <dbReference type="NCBI Taxonomy" id="228410"/>
    <lineage>
        <taxon>Bacteria</taxon>
        <taxon>Pseudomonadati</taxon>
        <taxon>Pseudomonadota</taxon>
        <taxon>Betaproteobacteria</taxon>
        <taxon>Nitrosomonadales</taxon>
        <taxon>Nitrosomonadaceae</taxon>
        <taxon>Nitrosomonas</taxon>
    </lineage>
</organism>
<accession>Q82UE0</accession>
<feature type="transmembrane region" description="Helical" evidence="1">
    <location>
        <begin position="55"/>
        <end position="77"/>
    </location>
</feature>
<dbReference type="EMBL" id="AL954747">
    <property type="protein sequence ID" value="CAD85461.1"/>
    <property type="molecule type" value="Genomic_DNA"/>
</dbReference>
<keyword evidence="1" id="KW-0812">Transmembrane</keyword>
<keyword evidence="1" id="KW-1133">Transmembrane helix</keyword>
<evidence type="ECO:0000313" key="3">
    <source>
        <dbReference type="Proteomes" id="UP000001416"/>
    </source>
</evidence>
<keyword evidence="1" id="KW-0472">Membrane</keyword>
<dbReference type="KEGG" id="neu:NE1550"/>